<dbReference type="PANTHER" id="PTHR44688:SF16">
    <property type="entry name" value="DNA-BINDING TRANSCRIPTIONAL ACTIVATOR DEVR_DOSR"/>
    <property type="match status" value="1"/>
</dbReference>
<dbReference type="InterPro" id="IPR000792">
    <property type="entry name" value="Tscrpt_reg_LuxR_C"/>
</dbReference>
<evidence type="ECO:0000259" key="4">
    <source>
        <dbReference type="PROSITE" id="PS50043"/>
    </source>
</evidence>
<dbReference type="Proteomes" id="UP000177583">
    <property type="component" value="Unassembled WGS sequence"/>
</dbReference>
<dbReference type="GO" id="GO:0003677">
    <property type="term" value="F:DNA binding"/>
    <property type="evidence" value="ECO:0007669"/>
    <property type="project" value="UniProtKB-KW"/>
</dbReference>
<dbReference type="InterPro" id="IPR016032">
    <property type="entry name" value="Sig_transdc_resp-reg_C-effctor"/>
</dbReference>
<dbReference type="Gene3D" id="1.10.10.10">
    <property type="entry name" value="Winged helix-like DNA-binding domain superfamily/Winged helix DNA-binding domain"/>
    <property type="match status" value="1"/>
</dbReference>
<keyword evidence="3" id="KW-0804">Transcription</keyword>
<dbReference type="GO" id="GO:0006355">
    <property type="term" value="P:regulation of DNA-templated transcription"/>
    <property type="evidence" value="ECO:0007669"/>
    <property type="project" value="InterPro"/>
</dbReference>
<evidence type="ECO:0000256" key="3">
    <source>
        <dbReference type="ARBA" id="ARBA00023163"/>
    </source>
</evidence>
<dbReference type="EMBL" id="MFNF01000046">
    <property type="protein sequence ID" value="OGH00395.1"/>
    <property type="molecule type" value="Genomic_DNA"/>
</dbReference>
<keyword evidence="2" id="KW-0238">DNA-binding</keyword>
<organism evidence="5 6">
    <name type="scientific">Candidatus Lambdaproteobacteria bacterium RIFOXYD2_FULL_56_26</name>
    <dbReference type="NCBI Taxonomy" id="1817773"/>
    <lineage>
        <taxon>Bacteria</taxon>
        <taxon>Pseudomonadati</taxon>
        <taxon>Pseudomonadota</taxon>
        <taxon>Candidatus Lambdaproteobacteria</taxon>
    </lineage>
</organism>
<gene>
    <name evidence="5" type="ORF">A2557_09365</name>
</gene>
<dbReference type="Gene3D" id="3.30.450.80">
    <property type="entry name" value="Transcription factor LuxR-like, autoinducer-binding domain"/>
    <property type="match status" value="1"/>
</dbReference>
<evidence type="ECO:0000256" key="2">
    <source>
        <dbReference type="ARBA" id="ARBA00023125"/>
    </source>
</evidence>
<sequence>MSSTPPGWDAAPADYPSYCSAEDALFLLQMINRCIQAEEEPQVKEILESLRSLLGYKHLYFLLVELNEEGLLLEKSEFSIDWPVTEFHAGQSRGLEHKDPVFSVLANLEFQHHYWNLLAFEYGADPQWVAAALQAGLNEGYAVRTYTHNKKEFSQIDLSGGFLFERRTEFILDTIKPHIHKAYTLIRQKRDLSLLEERERLILQLLQKGMNRRMIAEELGISESRTQQLMNKIYTKLDAHNAPHAVAISLSRGLIDFA</sequence>
<evidence type="ECO:0000313" key="5">
    <source>
        <dbReference type="EMBL" id="OGH00395.1"/>
    </source>
</evidence>
<feature type="domain" description="HTH luxR-type" evidence="4">
    <location>
        <begin position="188"/>
        <end position="253"/>
    </location>
</feature>
<keyword evidence="1" id="KW-0805">Transcription regulation</keyword>
<protein>
    <recommendedName>
        <fullName evidence="4">HTH luxR-type domain-containing protein</fullName>
    </recommendedName>
</protein>
<dbReference type="Pfam" id="PF00196">
    <property type="entry name" value="GerE"/>
    <property type="match status" value="1"/>
</dbReference>
<dbReference type="SMART" id="SM00421">
    <property type="entry name" value="HTH_LUXR"/>
    <property type="match status" value="1"/>
</dbReference>
<dbReference type="SUPFAM" id="SSF46894">
    <property type="entry name" value="C-terminal effector domain of the bipartite response regulators"/>
    <property type="match status" value="1"/>
</dbReference>
<evidence type="ECO:0000313" key="6">
    <source>
        <dbReference type="Proteomes" id="UP000177583"/>
    </source>
</evidence>
<dbReference type="PROSITE" id="PS50043">
    <property type="entry name" value="HTH_LUXR_2"/>
    <property type="match status" value="1"/>
</dbReference>
<dbReference type="CDD" id="cd06170">
    <property type="entry name" value="LuxR_C_like"/>
    <property type="match status" value="1"/>
</dbReference>
<comment type="caution">
    <text evidence="5">The sequence shown here is derived from an EMBL/GenBank/DDBJ whole genome shotgun (WGS) entry which is preliminary data.</text>
</comment>
<dbReference type="PANTHER" id="PTHR44688">
    <property type="entry name" value="DNA-BINDING TRANSCRIPTIONAL ACTIVATOR DEVR_DOSR"/>
    <property type="match status" value="1"/>
</dbReference>
<reference evidence="5 6" key="1">
    <citation type="journal article" date="2016" name="Nat. Commun.">
        <title>Thousands of microbial genomes shed light on interconnected biogeochemical processes in an aquifer system.</title>
        <authorList>
            <person name="Anantharaman K."/>
            <person name="Brown C.T."/>
            <person name="Hug L.A."/>
            <person name="Sharon I."/>
            <person name="Castelle C.J."/>
            <person name="Probst A.J."/>
            <person name="Thomas B.C."/>
            <person name="Singh A."/>
            <person name="Wilkins M.J."/>
            <person name="Karaoz U."/>
            <person name="Brodie E.L."/>
            <person name="Williams K.H."/>
            <person name="Hubbard S.S."/>
            <person name="Banfield J.F."/>
        </authorList>
    </citation>
    <scope>NUCLEOTIDE SEQUENCE [LARGE SCALE GENOMIC DNA]</scope>
</reference>
<dbReference type="InterPro" id="IPR036693">
    <property type="entry name" value="TF_LuxR_autoind-bd_dom_sf"/>
</dbReference>
<dbReference type="InterPro" id="IPR036388">
    <property type="entry name" value="WH-like_DNA-bd_sf"/>
</dbReference>
<dbReference type="AlphaFoldDB" id="A0A1F6GQE9"/>
<accession>A0A1F6GQE9</accession>
<name>A0A1F6GQE9_9PROT</name>
<evidence type="ECO:0000256" key="1">
    <source>
        <dbReference type="ARBA" id="ARBA00023015"/>
    </source>
</evidence>
<dbReference type="SUPFAM" id="SSF75516">
    <property type="entry name" value="Pheromone-binding domain of LuxR-like quorum-sensing transcription factors"/>
    <property type="match status" value="1"/>
</dbReference>
<proteinExistence type="predicted"/>